<dbReference type="Gene3D" id="2.60.120.920">
    <property type="match status" value="1"/>
</dbReference>
<feature type="region of interest" description="Disordered" evidence="4">
    <location>
        <begin position="1"/>
        <end position="26"/>
    </location>
</feature>
<dbReference type="SUPFAM" id="SSF49899">
    <property type="entry name" value="Concanavalin A-like lectins/glucanases"/>
    <property type="match status" value="1"/>
</dbReference>
<dbReference type="KEGG" id="alim:106517335"/>
<dbReference type="PROSITE" id="PS50188">
    <property type="entry name" value="B302_SPRY"/>
    <property type="match status" value="1"/>
</dbReference>
<gene>
    <name evidence="7" type="primary">LOC106517335</name>
</gene>
<dbReference type="GO" id="GO:0005737">
    <property type="term" value="C:cytoplasm"/>
    <property type="evidence" value="ECO:0007669"/>
    <property type="project" value="UniProtKB-ARBA"/>
</dbReference>
<dbReference type="OrthoDB" id="8908842at2759"/>
<evidence type="ECO:0000256" key="1">
    <source>
        <dbReference type="ARBA" id="ARBA00022723"/>
    </source>
</evidence>
<evidence type="ECO:0000256" key="3">
    <source>
        <dbReference type="ARBA" id="ARBA00022833"/>
    </source>
</evidence>
<dbReference type="AlphaFoldDB" id="A0A2I4B749"/>
<dbReference type="Proteomes" id="UP000192220">
    <property type="component" value="Unplaced"/>
</dbReference>
<evidence type="ECO:0000256" key="2">
    <source>
        <dbReference type="ARBA" id="ARBA00022771"/>
    </source>
</evidence>
<evidence type="ECO:0000256" key="4">
    <source>
        <dbReference type="SAM" id="MobiDB-lite"/>
    </source>
</evidence>
<proteinExistence type="predicted"/>
<dbReference type="InterPro" id="IPR013320">
    <property type="entry name" value="ConA-like_dom_sf"/>
</dbReference>
<feature type="domain" description="B30.2/SPRY" evidence="5">
    <location>
        <begin position="37"/>
        <end position="235"/>
    </location>
</feature>
<dbReference type="Pfam" id="PF13765">
    <property type="entry name" value="PRY"/>
    <property type="match status" value="1"/>
</dbReference>
<keyword evidence="1" id="KW-0479">Metal-binding</keyword>
<dbReference type="InterPro" id="IPR006574">
    <property type="entry name" value="PRY"/>
</dbReference>
<dbReference type="InterPro" id="IPR003879">
    <property type="entry name" value="Butyrophylin_SPRY"/>
</dbReference>
<accession>A0A2I4B749</accession>
<dbReference type="GeneID" id="106517335"/>
<sequence>MQSRHSSTTVLSETIKPGKKIKSSKNEQINKERHCEYLPGIPEPASRVELMQYWIDLTLDKKTANKLLWISDDCSKVVRRTKEVCPVLDGPERYEYSPQVLCKESIWNSRAYWEVEHSGWVVIGATYEEAARKADTRPSGIGENDESWGLCWSGVRYEIWYNCAHQDINDVPFCPTIGVYIDQPAGIINFYTVTGEGAEREVELLHKIQTNIEKKILPGFWLGIQSSCTLQRKTE</sequence>
<dbReference type="InterPro" id="IPR001870">
    <property type="entry name" value="B30.2/SPRY"/>
</dbReference>
<dbReference type="InterPro" id="IPR003877">
    <property type="entry name" value="SPRY_dom"/>
</dbReference>
<evidence type="ECO:0000313" key="7">
    <source>
        <dbReference type="RefSeq" id="XP_013863557.1"/>
    </source>
</evidence>
<reference evidence="7" key="1">
    <citation type="submission" date="2025-08" db="UniProtKB">
        <authorList>
            <consortium name="RefSeq"/>
        </authorList>
    </citation>
    <scope>IDENTIFICATION</scope>
</reference>
<protein>
    <submittedName>
        <fullName evidence="7">Tripartite motif-containing protein 16-like protein</fullName>
    </submittedName>
</protein>
<dbReference type="InParanoid" id="A0A2I4B749"/>
<dbReference type="Pfam" id="PF00622">
    <property type="entry name" value="SPRY"/>
    <property type="match status" value="1"/>
</dbReference>
<organism evidence="6 7">
    <name type="scientific">Austrofundulus limnaeus</name>
    <name type="common">Annual killifish</name>
    <dbReference type="NCBI Taxonomy" id="52670"/>
    <lineage>
        <taxon>Eukaryota</taxon>
        <taxon>Metazoa</taxon>
        <taxon>Chordata</taxon>
        <taxon>Craniata</taxon>
        <taxon>Vertebrata</taxon>
        <taxon>Euteleostomi</taxon>
        <taxon>Actinopterygii</taxon>
        <taxon>Neopterygii</taxon>
        <taxon>Teleostei</taxon>
        <taxon>Neoteleostei</taxon>
        <taxon>Acanthomorphata</taxon>
        <taxon>Ovalentaria</taxon>
        <taxon>Atherinomorphae</taxon>
        <taxon>Cyprinodontiformes</taxon>
        <taxon>Rivulidae</taxon>
        <taxon>Austrofundulus</taxon>
    </lineage>
</organism>
<dbReference type="InterPro" id="IPR051051">
    <property type="entry name" value="E3_ubiq-ligase_TRIM/RNF"/>
</dbReference>
<dbReference type="SMART" id="SM00589">
    <property type="entry name" value="PRY"/>
    <property type="match status" value="1"/>
</dbReference>
<keyword evidence="6" id="KW-1185">Reference proteome</keyword>
<keyword evidence="2" id="KW-0863">Zinc-finger</keyword>
<dbReference type="PRINTS" id="PR01407">
    <property type="entry name" value="BUTYPHLNCDUF"/>
</dbReference>
<dbReference type="PANTHER" id="PTHR25465:SF31">
    <property type="entry name" value="RING-TYPE DOMAIN-CONTAINING PROTEIN"/>
    <property type="match status" value="1"/>
</dbReference>
<keyword evidence="3" id="KW-0862">Zinc</keyword>
<evidence type="ECO:0000313" key="6">
    <source>
        <dbReference type="Proteomes" id="UP000192220"/>
    </source>
</evidence>
<dbReference type="RefSeq" id="XP_013863557.1">
    <property type="nucleotide sequence ID" value="XM_014008103.1"/>
</dbReference>
<dbReference type="InterPro" id="IPR043136">
    <property type="entry name" value="B30.2/SPRY_sf"/>
</dbReference>
<name>A0A2I4B749_AUSLI</name>
<dbReference type="PANTHER" id="PTHR25465">
    <property type="entry name" value="B-BOX DOMAIN CONTAINING"/>
    <property type="match status" value="1"/>
</dbReference>
<dbReference type="GO" id="GO:0008270">
    <property type="term" value="F:zinc ion binding"/>
    <property type="evidence" value="ECO:0007669"/>
    <property type="project" value="UniProtKB-KW"/>
</dbReference>
<feature type="compositionally biased region" description="Polar residues" evidence="4">
    <location>
        <begin position="1"/>
        <end position="12"/>
    </location>
</feature>
<evidence type="ECO:0000259" key="5">
    <source>
        <dbReference type="PROSITE" id="PS50188"/>
    </source>
</evidence>